<name>A0ABY2TGI7_9BACT</name>
<dbReference type="EMBL" id="NXLY01000039">
    <property type="protein sequence ID" value="TKX32866.1"/>
    <property type="molecule type" value="Genomic_DNA"/>
</dbReference>
<proteinExistence type="predicted"/>
<protein>
    <submittedName>
        <fullName evidence="1">Uncharacterized protein</fullName>
    </submittedName>
</protein>
<gene>
    <name evidence="1" type="ORF">CQA75_08835</name>
</gene>
<dbReference type="Proteomes" id="UP000309584">
    <property type="component" value="Unassembled WGS sequence"/>
</dbReference>
<sequence>MIKIQRLIKLFMLRNKAVKIKVIYAMGNPIFLYRGMDKTGYESDEILNKVLENNGKYFFEMDLFLDYLKHTSKTDILLAFEYLFLKLIDNEFFAR</sequence>
<organism evidence="1 2">
    <name type="scientific">Campylobacter taeniopygiae</name>
    <dbReference type="NCBI Taxonomy" id="2510188"/>
    <lineage>
        <taxon>Bacteria</taxon>
        <taxon>Pseudomonadati</taxon>
        <taxon>Campylobacterota</taxon>
        <taxon>Epsilonproteobacteria</taxon>
        <taxon>Campylobacterales</taxon>
        <taxon>Campylobacteraceae</taxon>
        <taxon>Campylobacter</taxon>
    </lineage>
</organism>
<evidence type="ECO:0000313" key="2">
    <source>
        <dbReference type="Proteomes" id="UP000309584"/>
    </source>
</evidence>
<comment type="caution">
    <text evidence="1">The sequence shown here is derived from an EMBL/GenBank/DDBJ whole genome shotgun (WGS) entry which is preliminary data.</text>
</comment>
<accession>A0ABY2TGI7</accession>
<evidence type="ECO:0000313" key="1">
    <source>
        <dbReference type="EMBL" id="TKX32866.1"/>
    </source>
</evidence>
<keyword evidence="2" id="KW-1185">Reference proteome</keyword>
<feature type="non-terminal residue" evidence="1">
    <location>
        <position position="95"/>
    </location>
</feature>
<reference evidence="1 2" key="1">
    <citation type="submission" date="2018-05" db="EMBL/GenBank/DDBJ databases">
        <title>Novel Campyloabacter and Helicobacter Species and Strains.</title>
        <authorList>
            <person name="Mannion A.J."/>
            <person name="Shen Z."/>
            <person name="Fox J.G."/>
        </authorList>
    </citation>
    <scope>NUCLEOTIDE SEQUENCE [LARGE SCALE GENOMIC DNA]</scope>
    <source>
        <strain evidence="2">MIT10-5678</strain>
    </source>
</reference>